<protein>
    <submittedName>
        <fullName evidence="1">Uncharacterized protein</fullName>
    </submittedName>
</protein>
<dbReference type="EMBL" id="BARV01021582">
    <property type="protein sequence ID" value="GAI25296.1"/>
    <property type="molecule type" value="Genomic_DNA"/>
</dbReference>
<gene>
    <name evidence="1" type="ORF">S06H3_35730</name>
</gene>
<reference evidence="1" key="1">
    <citation type="journal article" date="2014" name="Front. Microbiol.">
        <title>High frequency of phylogenetically diverse reductive dehalogenase-homologous genes in deep subseafloor sedimentary metagenomes.</title>
        <authorList>
            <person name="Kawai M."/>
            <person name="Futagami T."/>
            <person name="Toyoda A."/>
            <person name="Takaki Y."/>
            <person name="Nishi S."/>
            <person name="Hori S."/>
            <person name="Arai W."/>
            <person name="Tsubouchi T."/>
            <person name="Morono Y."/>
            <person name="Uchiyama I."/>
            <person name="Ito T."/>
            <person name="Fujiyama A."/>
            <person name="Inagaki F."/>
            <person name="Takami H."/>
        </authorList>
    </citation>
    <scope>NUCLEOTIDE SEQUENCE</scope>
    <source>
        <strain evidence="1">Expedition CK06-06</strain>
    </source>
</reference>
<sequence>MRQSLDDITLAEGNNELNVQMVPIVPPLPSIDIVGFNFFFLHAGYYHRAGLTGVMVYPEKVDYIGFEVRNNERVDISGVTVAFRVTDGGEKDISSPVYQWPPPGDPRRMTPPFTVPYDSDWRCLFTFRFDPIEPYDYTAVAEVYVKGELVATSTLDFHPDWPEPPPIKSKVGLSIASLGAIGFNPAMVLEAPRRSLKLVTTNNLDPQAIRARITAAGAGV</sequence>
<name>X1N4W7_9ZZZZ</name>
<comment type="caution">
    <text evidence="1">The sequence shown here is derived from an EMBL/GenBank/DDBJ whole genome shotgun (WGS) entry which is preliminary data.</text>
</comment>
<feature type="non-terminal residue" evidence="1">
    <location>
        <position position="220"/>
    </location>
</feature>
<organism evidence="1">
    <name type="scientific">marine sediment metagenome</name>
    <dbReference type="NCBI Taxonomy" id="412755"/>
    <lineage>
        <taxon>unclassified sequences</taxon>
        <taxon>metagenomes</taxon>
        <taxon>ecological metagenomes</taxon>
    </lineage>
</organism>
<dbReference type="AlphaFoldDB" id="X1N4W7"/>
<accession>X1N4W7</accession>
<evidence type="ECO:0000313" key="1">
    <source>
        <dbReference type="EMBL" id="GAI25296.1"/>
    </source>
</evidence>
<proteinExistence type="predicted"/>